<dbReference type="GO" id="GO:0055085">
    <property type="term" value="P:transmembrane transport"/>
    <property type="evidence" value="ECO:0007669"/>
    <property type="project" value="InterPro"/>
</dbReference>
<evidence type="ECO:0000256" key="5">
    <source>
        <dbReference type="SAM" id="MobiDB-lite"/>
    </source>
</evidence>
<keyword evidence="3 6" id="KW-1133">Transmembrane helix</keyword>
<evidence type="ECO:0000256" key="6">
    <source>
        <dbReference type="SAM" id="Phobius"/>
    </source>
</evidence>
<dbReference type="Pfam" id="PF01740">
    <property type="entry name" value="STAS"/>
    <property type="match status" value="1"/>
</dbReference>
<evidence type="ECO:0000256" key="1">
    <source>
        <dbReference type="ARBA" id="ARBA00004141"/>
    </source>
</evidence>
<feature type="region of interest" description="Disordered" evidence="5">
    <location>
        <begin position="1"/>
        <end position="20"/>
    </location>
</feature>
<dbReference type="InterPro" id="IPR002645">
    <property type="entry name" value="STAS_dom"/>
</dbReference>
<keyword evidence="2 6" id="KW-0812">Transmembrane</keyword>
<reference evidence="8 9" key="1">
    <citation type="submission" date="2016-01" db="EMBL/GenBank/DDBJ databases">
        <title>High potential of lignocellulose degradation of a new Verrucomicrobia species.</title>
        <authorList>
            <person name="Wang Y."/>
            <person name="Shi Y."/>
            <person name="Qiu Z."/>
            <person name="Liu S."/>
            <person name="Yang H."/>
        </authorList>
    </citation>
    <scope>NUCLEOTIDE SEQUENCE [LARGE SCALE GENOMIC DNA]</scope>
    <source>
        <strain evidence="8 9">TSB47</strain>
    </source>
</reference>
<feature type="region of interest" description="Disordered" evidence="5">
    <location>
        <begin position="618"/>
        <end position="640"/>
    </location>
</feature>
<evidence type="ECO:0000256" key="3">
    <source>
        <dbReference type="ARBA" id="ARBA00022989"/>
    </source>
</evidence>
<organism evidence="8 9">
    <name type="scientific">Termitidicoccus mucosus</name>
    <dbReference type="NCBI Taxonomy" id="1184151"/>
    <lineage>
        <taxon>Bacteria</taxon>
        <taxon>Pseudomonadati</taxon>
        <taxon>Verrucomicrobiota</taxon>
        <taxon>Opitutia</taxon>
        <taxon>Opitutales</taxon>
        <taxon>Opitutaceae</taxon>
        <taxon>Termitidicoccus</taxon>
    </lineage>
</organism>
<evidence type="ECO:0000256" key="4">
    <source>
        <dbReference type="ARBA" id="ARBA00023136"/>
    </source>
</evidence>
<dbReference type="STRING" id="1184151.AW736_23555"/>
<comment type="subcellular location">
    <subcellularLocation>
        <location evidence="1">Membrane</location>
        <topology evidence="1">Multi-pass membrane protein</topology>
    </subcellularLocation>
</comment>
<protein>
    <submittedName>
        <fullName evidence="8">Sulfate transporter</fullName>
    </submittedName>
</protein>
<dbReference type="InterPro" id="IPR036513">
    <property type="entry name" value="STAS_dom_sf"/>
</dbReference>
<evidence type="ECO:0000313" key="9">
    <source>
        <dbReference type="Proteomes" id="UP000078486"/>
    </source>
</evidence>
<sequence length="640" mass="68769">MRRQLRPAANPRETGRRSVSTVRDTFEATQAIGAKIFRLRLPFLKELRTYSLKRLRADLVAGATLTLVSIPQAIGFALILGLPPQAVIVSVIIGGFVGSLFFTSHHHVFGPTSSISLITAAMIATYAGPDLPPIQLAVLLALLIGCIQFLAGMLNFGEVTRFISLAVVVAYSTGIGLLLIASQILNVLGLHAAQGGSFVGNIWIAVQGIASGRISWWSLLVGALTWMMFELLHRFKPRWPEALFGLVVVGVMAKIMSVTMVDVPFRLVSEEGALTASLPVFAGLHLTAPEISVIPSLLGIAVAISILGMLEATSITKSLAAKSGQQIEPRQELAGMGAANIACALFSGVPGSSSFARSAVNFQSGASSQLSSMLSSLVVLVVVLFITPAFGFIPVAALGAHLIRVGMKMINVPQIRIAFRSTRSDAVVFVVTLAACLFLKLDTAIYVGIGISLALFLRKASAPSLVEYSFDDRGTLTALEDASQRRNQAISIVHVEGELFFGAADLFQEQVRLLAGDPAIRVVILRMKNARHLDATSVMSLLQLHDYLRKTGRHLIVSGINPDVQRVLIDSGALAEIGPENVFPAEANLTASTRKALLRASHLLQTKSPDVRIFYDRKREEDAASRPAQPREDTTRDFQI</sequence>
<dbReference type="PROSITE" id="PS50801">
    <property type="entry name" value="STAS"/>
    <property type="match status" value="1"/>
</dbReference>
<feature type="transmembrane region" description="Helical" evidence="6">
    <location>
        <begin position="202"/>
        <end position="229"/>
    </location>
</feature>
<accession>A0A178ICA5</accession>
<feature type="transmembrane region" description="Helical" evidence="6">
    <location>
        <begin position="109"/>
        <end position="128"/>
    </location>
</feature>
<evidence type="ECO:0000259" key="7">
    <source>
        <dbReference type="PROSITE" id="PS50801"/>
    </source>
</evidence>
<feature type="transmembrane region" description="Helical" evidence="6">
    <location>
        <begin position="426"/>
        <end position="457"/>
    </location>
</feature>
<keyword evidence="4 6" id="KW-0472">Membrane</keyword>
<dbReference type="Gene3D" id="3.30.750.24">
    <property type="entry name" value="STAS domain"/>
    <property type="match status" value="1"/>
</dbReference>
<name>A0A178ICA5_9BACT</name>
<dbReference type="Pfam" id="PF00916">
    <property type="entry name" value="Sulfate_transp"/>
    <property type="match status" value="1"/>
</dbReference>
<dbReference type="EMBL" id="LRRQ01000174">
    <property type="protein sequence ID" value="OAM87378.1"/>
    <property type="molecule type" value="Genomic_DNA"/>
</dbReference>
<feature type="transmembrane region" description="Helical" evidence="6">
    <location>
        <begin position="241"/>
        <end position="261"/>
    </location>
</feature>
<feature type="transmembrane region" description="Helical" evidence="6">
    <location>
        <begin position="86"/>
        <end position="102"/>
    </location>
</feature>
<dbReference type="PANTHER" id="PTHR11814">
    <property type="entry name" value="SULFATE TRANSPORTER"/>
    <property type="match status" value="1"/>
</dbReference>
<dbReference type="GO" id="GO:0016020">
    <property type="term" value="C:membrane"/>
    <property type="evidence" value="ECO:0007669"/>
    <property type="project" value="UniProtKB-SubCell"/>
</dbReference>
<feature type="transmembrane region" description="Helical" evidence="6">
    <location>
        <begin position="293"/>
        <end position="312"/>
    </location>
</feature>
<dbReference type="AlphaFoldDB" id="A0A178ICA5"/>
<feature type="transmembrane region" description="Helical" evidence="6">
    <location>
        <begin position="162"/>
        <end position="182"/>
    </location>
</feature>
<dbReference type="Proteomes" id="UP000078486">
    <property type="component" value="Unassembled WGS sequence"/>
</dbReference>
<evidence type="ECO:0000256" key="2">
    <source>
        <dbReference type="ARBA" id="ARBA00022692"/>
    </source>
</evidence>
<comment type="caution">
    <text evidence="8">The sequence shown here is derived from an EMBL/GenBank/DDBJ whole genome shotgun (WGS) entry which is preliminary data.</text>
</comment>
<gene>
    <name evidence="8" type="ORF">AW736_23555</name>
</gene>
<feature type="transmembrane region" description="Helical" evidence="6">
    <location>
        <begin position="333"/>
        <end position="356"/>
    </location>
</feature>
<proteinExistence type="predicted"/>
<dbReference type="InterPro" id="IPR011547">
    <property type="entry name" value="SLC26A/SulP_dom"/>
</dbReference>
<feature type="domain" description="STAS" evidence="7">
    <location>
        <begin position="480"/>
        <end position="600"/>
    </location>
</feature>
<keyword evidence="9" id="KW-1185">Reference proteome</keyword>
<dbReference type="CDD" id="cd07042">
    <property type="entry name" value="STAS_SulP_like_sulfate_transporter"/>
    <property type="match status" value="1"/>
</dbReference>
<feature type="transmembrane region" description="Helical" evidence="6">
    <location>
        <begin position="59"/>
        <end position="80"/>
    </location>
</feature>
<feature type="transmembrane region" description="Helical" evidence="6">
    <location>
        <begin position="376"/>
        <end position="405"/>
    </location>
</feature>
<evidence type="ECO:0000313" key="8">
    <source>
        <dbReference type="EMBL" id="OAM87378.1"/>
    </source>
</evidence>
<dbReference type="InterPro" id="IPR001902">
    <property type="entry name" value="SLC26A/SulP_fam"/>
</dbReference>
<feature type="transmembrane region" description="Helical" evidence="6">
    <location>
        <begin position="134"/>
        <end position="155"/>
    </location>
</feature>
<dbReference type="SUPFAM" id="SSF52091">
    <property type="entry name" value="SpoIIaa-like"/>
    <property type="match status" value="1"/>
</dbReference>